<dbReference type="RefSeq" id="WP_075635209.1">
    <property type="nucleotide sequence ID" value="NZ_MKIO01000030.1"/>
</dbReference>
<feature type="compositionally biased region" description="Basic and acidic residues" evidence="1">
    <location>
        <begin position="1"/>
        <end position="11"/>
    </location>
</feature>
<sequence>MDAKTDERSQKTEGGALDVQTSQAVDQTDSSLKGRDAEEADSIEADDISNLAARREAARLHGDVYIVKSDLEDQDQREASPGTREQD</sequence>
<feature type="region of interest" description="Disordered" evidence="1">
    <location>
        <begin position="1"/>
        <end position="41"/>
    </location>
</feature>
<dbReference type="Proteomes" id="UP000186143">
    <property type="component" value="Unassembled WGS sequence"/>
</dbReference>
<reference evidence="2 3" key="1">
    <citation type="submission" date="2016-09" db="EMBL/GenBank/DDBJ databases">
        <title>Rhizobium sp. nov., a novel species isolated from the rice rhizosphere.</title>
        <authorList>
            <person name="Zhao J."/>
            <person name="Zhang X."/>
        </authorList>
    </citation>
    <scope>NUCLEOTIDE SEQUENCE [LARGE SCALE GENOMIC DNA]</scope>
    <source>
        <strain evidence="2 3">MH17</strain>
    </source>
</reference>
<evidence type="ECO:0000256" key="1">
    <source>
        <dbReference type="SAM" id="MobiDB-lite"/>
    </source>
</evidence>
<comment type="caution">
    <text evidence="2">The sequence shown here is derived from an EMBL/GenBank/DDBJ whole genome shotgun (WGS) entry which is preliminary data.</text>
</comment>
<evidence type="ECO:0000313" key="2">
    <source>
        <dbReference type="EMBL" id="OLP55172.1"/>
    </source>
</evidence>
<dbReference type="AlphaFoldDB" id="A0A1Q9AIV6"/>
<name>A0A1Q9AIV6_9HYPH</name>
<evidence type="ECO:0000313" key="3">
    <source>
        <dbReference type="Proteomes" id="UP000186143"/>
    </source>
</evidence>
<proteinExistence type="predicted"/>
<protein>
    <submittedName>
        <fullName evidence="2">Uncharacterized protein</fullName>
    </submittedName>
</protein>
<feature type="compositionally biased region" description="Basic and acidic residues" evidence="1">
    <location>
        <begin position="69"/>
        <end position="87"/>
    </location>
</feature>
<dbReference type="STRING" id="1672749.BJF92_17445"/>
<dbReference type="OrthoDB" id="8386901at2"/>
<gene>
    <name evidence="2" type="ORF">BJF92_17445</name>
</gene>
<feature type="region of interest" description="Disordered" evidence="1">
    <location>
        <begin position="64"/>
        <end position="87"/>
    </location>
</feature>
<accession>A0A1Q9AIV6</accession>
<dbReference type="EMBL" id="MKIO01000030">
    <property type="protein sequence ID" value="OLP55172.1"/>
    <property type="molecule type" value="Genomic_DNA"/>
</dbReference>
<feature type="compositionally biased region" description="Polar residues" evidence="1">
    <location>
        <begin position="19"/>
        <end position="31"/>
    </location>
</feature>
<organism evidence="2 3">
    <name type="scientific">Xaviernesmea rhizosphaerae</name>
    <dbReference type="NCBI Taxonomy" id="1672749"/>
    <lineage>
        <taxon>Bacteria</taxon>
        <taxon>Pseudomonadati</taxon>
        <taxon>Pseudomonadota</taxon>
        <taxon>Alphaproteobacteria</taxon>
        <taxon>Hyphomicrobiales</taxon>
        <taxon>Rhizobiaceae</taxon>
        <taxon>Rhizobium/Agrobacterium group</taxon>
        <taxon>Xaviernesmea</taxon>
    </lineage>
</organism>